<dbReference type="OrthoDB" id="4954742at2"/>
<dbReference type="Pfam" id="PF06299">
    <property type="entry name" value="DUF1045"/>
    <property type="match status" value="1"/>
</dbReference>
<reference evidence="1 2" key="1">
    <citation type="submission" date="2015-09" db="EMBL/GenBank/DDBJ databases">
        <authorList>
            <consortium name="Swine Surveillance"/>
        </authorList>
    </citation>
    <scope>NUCLEOTIDE SEQUENCE [LARGE SCALE GENOMIC DNA]</scope>
    <source>
        <strain evidence="1 2">CECT 7648</strain>
    </source>
</reference>
<accession>A0A0P1G0E6</accession>
<evidence type="ECO:0000313" key="1">
    <source>
        <dbReference type="EMBL" id="CUH75131.1"/>
    </source>
</evidence>
<keyword evidence="2" id="KW-1185">Reference proteome</keyword>
<dbReference type="Proteomes" id="UP000054935">
    <property type="component" value="Unassembled WGS sequence"/>
</dbReference>
<dbReference type="AlphaFoldDB" id="A0A0P1G0E6"/>
<gene>
    <name evidence="1" type="ORF">TRN7648_00277</name>
</gene>
<evidence type="ECO:0000313" key="2">
    <source>
        <dbReference type="Proteomes" id="UP000054935"/>
    </source>
</evidence>
<proteinExistence type="predicted"/>
<organism evidence="1 2">
    <name type="scientific">Tropicibacter naphthalenivorans</name>
    <dbReference type="NCBI Taxonomy" id="441103"/>
    <lineage>
        <taxon>Bacteria</taxon>
        <taxon>Pseudomonadati</taxon>
        <taxon>Pseudomonadota</taxon>
        <taxon>Alphaproteobacteria</taxon>
        <taxon>Rhodobacterales</taxon>
        <taxon>Roseobacteraceae</taxon>
        <taxon>Tropicibacter</taxon>
    </lineage>
</organism>
<dbReference type="STRING" id="441103.TRN7648_00277"/>
<dbReference type="Gene3D" id="3.90.1140.10">
    <property type="entry name" value="Cyclic phosphodiesterase"/>
    <property type="match status" value="1"/>
</dbReference>
<sequence>MTYTRYAIYHTPAPGAFAAFGAAWLGWDAARGVAVAAPDVGPLPRPVHEITERPRKYGLHATIKAPFRLAEGCSEADLDAALARFAATQRAVSMELELARLGGFLALVPSEPCPALRDLAAAVVRDLDGFRAPLTKAELARRRQKRLSPEQEQNLLDWGYPGVMDQFRFHITLTGNLRRAEIAPVQETLETTLMPLVPNPYPLDSLTLCGESPDGRFHEIRRHRLGLTVY</sequence>
<name>A0A0P1G0E6_9RHOB</name>
<dbReference type="RefSeq" id="WP_058245847.1">
    <property type="nucleotide sequence ID" value="NZ_CYSE01000001.1"/>
</dbReference>
<dbReference type="InterPro" id="IPR009389">
    <property type="entry name" value="DUF1045"/>
</dbReference>
<dbReference type="NCBIfam" id="TIGR03223">
    <property type="entry name" value="Phn_opern_protn"/>
    <property type="match status" value="1"/>
</dbReference>
<dbReference type="PIRSF" id="PIRSF033328">
    <property type="entry name" value="Phest_Mll4975"/>
    <property type="match status" value="1"/>
</dbReference>
<protein>
    <submittedName>
        <fullName evidence="1">Putative phosphonate metabolism protein</fullName>
    </submittedName>
</protein>
<dbReference type="EMBL" id="CYSE01000001">
    <property type="protein sequence ID" value="CUH75131.1"/>
    <property type="molecule type" value="Genomic_DNA"/>
</dbReference>